<accession>A0ABT4MRK7</accession>
<evidence type="ECO:0000313" key="3">
    <source>
        <dbReference type="Proteomes" id="UP001067235"/>
    </source>
</evidence>
<protein>
    <submittedName>
        <fullName evidence="2">DUF1266 domain-containing protein</fullName>
    </submittedName>
</protein>
<proteinExistence type="predicted"/>
<dbReference type="Pfam" id="PF06889">
    <property type="entry name" value="DUF1266"/>
    <property type="match status" value="1"/>
</dbReference>
<keyword evidence="3" id="KW-1185">Reference proteome</keyword>
<gene>
    <name evidence="2" type="ORF">O4213_06560</name>
</gene>
<name>A0ABT4MRK7_GORRU</name>
<comment type="caution">
    <text evidence="2">The sequence shown here is derived from an EMBL/GenBank/DDBJ whole genome shotgun (WGS) entry which is preliminary data.</text>
</comment>
<dbReference type="Proteomes" id="UP001067235">
    <property type="component" value="Unassembled WGS sequence"/>
</dbReference>
<evidence type="ECO:0000313" key="2">
    <source>
        <dbReference type="EMBL" id="MCZ4549635.1"/>
    </source>
</evidence>
<dbReference type="EMBL" id="JAPWIE010000002">
    <property type="protein sequence ID" value="MCZ4549635.1"/>
    <property type="molecule type" value="Genomic_DNA"/>
</dbReference>
<dbReference type="InterPro" id="IPR009677">
    <property type="entry name" value="DUF1266"/>
</dbReference>
<dbReference type="RefSeq" id="WP_301570158.1">
    <property type="nucleotide sequence ID" value="NZ_JAPWIE010000002.1"/>
</dbReference>
<evidence type="ECO:0000259" key="1">
    <source>
        <dbReference type="Pfam" id="PF06889"/>
    </source>
</evidence>
<sequence>MSPDRNETRLFPLPKASLARTEFLWHWPTALREPDQSALNVGAHQCSRLNNMACDTLDVPEDREVMRTRLADSWDITCTTDARRTAGRLLDGMHSSTYEIVFPLVSAIVDKTDGHTVEAHRAYLALRAYSRGEPAEPWLTAYDAFHQLRTVAKPHPAFTSPGWPEHIRAWDFARLPYIVRVARHLGYLDDDESWAILHANLSAARSYYPNWRQFGQGIIVGRIYWRALTDIADVGPWAQEVASAVNALLVRPDSPWNRHRLHPAT</sequence>
<feature type="domain" description="DUF1266" evidence="1">
    <location>
        <begin position="70"/>
        <end position="259"/>
    </location>
</feature>
<organism evidence="2 3">
    <name type="scientific">Gordonia rubripertincta</name>
    <name type="common">Rhodococcus corallinus</name>
    <dbReference type="NCBI Taxonomy" id="36822"/>
    <lineage>
        <taxon>Bacteria</taxon>
        <taxon>Bacillati</taxon>
        <taxon>Actinomycetota</taxon>
        <taxon>Actinomycetes</taxon>
        <taxon>Mycobacteriales</taxon>
        <taxon>Gordoniaceae</taxon>
        <taxon>Gordonia</taxon>
    </lineage>
</organism>
<reference evidence="2" key="1">
    <citation type="submission" date="2022-12" db="EMBL/GenBank/DDBJ databases">
        <authorList>
            <person name="Krivoruchko A.V."/>
            <person name="Elkin A."/>
        </authorList>
    </citation>
    <scope>NUCLEOTIDE SEQUENCE</scope>
    <source>
        <strain evidence="2">IEGM 1388</strain>
    </source>
</reference>